<comment type="caution">
    <text evidence="1">The sequence shown here is derived from an EMBL/GenBank/DDBJ whole genome shotgun (WGS) entry which is preliminary data.</text>
</comment>
<evidence type="ECO:0000313" key="1">
    <source>
        <dbReference type="EMBL" id="CAK0797316.1"/>
    </source>
</evidence>
<dbReference type="EMBL" id="CAUYUJ010001728">
    <property type="protein sequence ID" value="CAK0797316.1"/>
    <property type="molecule type" value="Genomic_DNA"/>
</dbReference>
<protein>
    <submittedName>
        <fullName evidence="1">Uncharacterized protein</fullName>
    </submittedName>
</protein>
<sequence>MDKDKKLKLSSKAFTDFAAAAQEAHSHDTGPSIAPAYPFKFEGTCDCAWNKNQKDLLMQHGAAH</sequence>
<proteinExistence type="predicted"/>
<name>A0ABN9PVL9_9DINO</name>
<gene>
    <name evidence="1" type="ORF">PCOR1329_LOCUS6449</name>
</gene>
<reference evidence="1" key="1">
    <citation type="submission" date="2023-10" db="EMBL/GenBank/DDBJ databases">
        <authorList>
            <person name="Chen Y."/>
            <person name="Shah S."/>
            <person name="Dougan E. K."/>
            <person name="Thang M."/>
            <person name="Chan C."/>
        </authorList>
    </citation>
    <scope>NUCLEOTIDE SEQUENCE [LARGE SCALE GENOMIC DNA]</scope>
</reference>
<keyword evidence="2" id="KW-1185">Reference proteome</keyword>
<accession>A0ABN9PVL9</accession>
<dbReference type="Proteomes" id="UP001189429">
    <property type="component" value="Unassembled WGS sequence"/>
</dbReference>
<evidence type="ECO:0000313" key="2">
    <source>
        <dbReference type="Proteomes" id="UP001189429"/>
    </source>
</evidence>
<organism evidence="1 2">
    <name type="scientific">Prorocentrum cordatum</name>
    <dbReference type="NCBI Taxonomy" id="2364126"/>
    <lineage>
        <taxon>Eukaryota</taxon>
        <taxon>Sar</taxon>
        <taxon>Alveolata</taxon>
        <taxon>Dinophyceae</taxon>
        <taxon>Prorocentrales</taxon>
        <taxon>Prorocentraceae</taxon>
        <taxon>Prorocentrum</taxon>
    </lineage>
</organism>